<dbReference type="Gene3D" id="2.40.10.10">
    <property type="entry name" value="Trypsin-like serine proteases"/>
    <property type="match status" value="1"/>
</dbReference>
<evidence type="ECO:0000256" key="8">
    <source>
        <dbReference type="ARBA" id="ARBA00023157"/>
    </source>
</evidence>
<dbReference type="InterPro" id="IPR022700">
    <property type="entry name" value="CLIP"/>
</dbReference>
<dbReference type="GO" id="GO:0005576">
    <property type="term" value="C:extracellular region"/>
    <property type="evidence" value="ECO:0007669"/>
    <property type="project" value="UniProtKB-SubCell"/>
</dbReference>
<comment type="domain">
    <text evidence="12">The clip domain consists of 35-55 residues which are 'knitted' together usually by 3 conserved disulfide bonds forming a clip-like compact structure.</text>
</comment>
<evidence type="ECO:0000259" key="13">
    <source>
        <dbReference type="PROSITE" id="PS50240"/>
    </source>
</evidence>
<dbReference type="InterPro" id="IPR009003">
    <property type="entry name" value="Peptidase_S1_PA"/>
</dbReference>
<dbReference type="InterPro" id="IPR033116">
    <property type="entry name" value="TRYPSIN_SER"/>
</dbReference>
<dbReference type="OrthoDB" id="425190at2759"/>
<dbReference type="SUPFAM" id="SSF50494">
    <property type="entry name" value="Trypsin-like serine proteases"/>
    <property type="match status" value="1"/>
</dbReference>
<dbReference type="InterPro" id="IPR043504">
    <property type="entry name" value="Peptidase_S1_PA_chymotrypsin"/>
</dbReference>
<evidence type="ECO:0000313" key="15">
    <source>
        <dbReference type="EMBL" id="CAH1103279.1"/>
    </source>
</evidence>
<dbReference type="AlphaFoldDB" id="A0A9P0G5X7"/>
<evidence type="ECO:0000313" key="16">
    <source>
        <dbReference type="Proteomes" id="UP001153636"/>
    </source>
</evidence>
<dbReference type="FunFam" id="3.30.1640.30:FF:000001">
    <property type="entry name" value="Serine protease 7"/>
    <property type="match status" value="1"/>
</dbReference>
<keyword evidence="8" id="KW-1015">Disulfide bond</keyword>
<dbReference type="GO" id="GO:0006508">
    <property type="term" value="P:proteolysis"/>
    <property type="evidence" value="ECO:0007669"/>
    <property type="project" value="UniProtKB-KW"/>
</dbReference>
<reference evidence="15" key="1">
    <citation type="submission" date="2022-01" db="EMBL/GenBank/DDBJ databases">
        <authorList>
            <person name="King R."/>
        </authorList>
    </citation>
    <scope>NUCLEOTIDE SEQUENCE</scope>
</reference>
<feature type="signal peptide" evidence="12">
    <location>
        <begin position="1"/>
        <end position="23"/>
    </location>
</feature>
<dbReference type="SMART" id="SM00020">
    <property type="entry name" value="Tryp_SPc"/>
    <property type="match status" value="1"/>
</dbReference>
<dbReference type="PROSITE" id="PS51888">
    <property type="entry name" value="CLIP"/>
    <property type="match status" value="1"/>
</dbReference>
<organism evidence="15 16">
    <name type="scientific">Psylliodes chrysocephalus</name>
    <dbReference type="NCBI Taxonomy" id="3402493"/>
    <lineage>
        <taxon>Eukaryota</taxon>
        <taxon>Metazoa</taxon>
        <taxon>Ecdysozoa</taxon>
        <taxon>Arthropoda</taxon>
        <taxon>Hexapoda</taxon>
        <taxon>Insecta</taxon>
        <taxon>Pterygota</taxon>
        <taxon>Neoptera</taxon>
        <taxon>Endopterygota</taxon>
        <taxon>Coleoptera</taxon>
        <taxon>Polyphaga</taxon>
        <taxon>Cucujiformia</taxon>
        <taxon>Chrysomeloidea</taxon>
        <taxon>Chrysomelidae</taxon>
        <taxon>Galerucinae</taxon>
        <taxon>Alticini</taxon>
        <taxon>Psylliodes</taxon>
    </lineage>
</organism>
<sequence length="369" mass="41235">MFKFIDVFLCIFYVFCLTVCVFGQAVFPEDDNSCFTSRREPGQCVDIRKCNYMVKLLSSNSRNPEVISYLQKSTCGFAGRYPMICCPNSNAPNVRVDNNGKEETSIFPRRPHCGLSNVTNSRIVGGAPAVLNEFPFMVILGYRNSKNPNTPKWLCGGTLITTRHVLTAAHCVHNRNDLYLARLGELTLFDEKDGASPEDIKIISVKKHENFNTVEFTNDIAILTLEHEPTKASIWPICLPLTDPLRKDDFVGEVGIIAGWGSLYFDGPRSSTLQVADIPVISEENCQRSFGKDTVIDNRIICAGWTNSAKDSCQGDSGGPLMYAVKEGKYSWYYQIGIISYGFRCAEQGYPGVFTKITNFLDWIKNNVA</sequence>
<dbReference type="Gene3D" id="3.30.1640.30">
    <property type="match status" value="1"/>
</dbReference>
<feature type="domain" description="Clip" evidence="14">
    <location>
        <begin position="33"/>
        <end position="86"/>
    </location>
</feature>
<evidence type="ECO:0000256" key="6">
    <source>
        <dbReference type="ARBA" id="ARBA00022825"/>
    </source>
</evidence>
<keyword evidence="4 12" id="KW-0732">Signal</keyword>
<name>A0A9P0G5X7_9CUCU</name>
<keyword evidence="16" id="KW-1185">Reference proteome</keyword>
<evidence type="ECO:0000256" key="3">
    <source>
        <dbReference type="ARBA" id="ARBA00022670"/>
    </source>
</evidence>
<comment type="similarity">
    <text evidence="10 12">Belongs to the peptidase S1 family. CLIP subfamily.</text>
</comment>
<dbReference type="PRINTS" id="PR00722">
    <property type="entry name" value="CHYMOTRYPSIN"/>
</dbReference>
<dbReference type="PANTHER" id="PTHR24252:SF7">
    <property type="entry name" value="HYALIN"/>
    <property type="match status" value="1"/>
</dbReference>
<keyword evidence="2 12" id="KW-0964">Secreted</keyword>
<dbReference type="Proteomes" id="UP001153636">
    <property type="component" value="Chromosome 14"/>
</dbReference>
<keyword evidence="9" id="KW-0325">Glycoprotein</keyword>
<evidence type="ECO:0000256" key="1">
    <source>
        <dbReference type="ARBA" id="ARBA00004613"/>
    </source>
</evidence>
<dbReference type="GO" id="GO:0004252">
    <property type="term" value="F:serine-type endopeptidase activity"/>
    <property type="evidence" value="ECO:0007669"/>
    <property type="project" value="UniProtKB-UniRule"/>
</dbReference>
<comment type="subcellular location">
    <subcellularLocation>
        <location evidence="1 12">Secreted</location>
    </subcellularLocation>
</comment>
<dbReference type="InterPro" id="IPR001314">
    <property type="entry name" value="Peptidase_S1A"/>
</dbReference>
<gene>
    <name evidence="15" type="ORF">PSYICH_LOCUS4669</name>
</gene>
<evidence type="ECO:0000256" key="11">
    <source>
        <dbReference type="RuleBase" id="RU363034"/>
    </source>
</evidence>
<evidence type="ECO:0000256" key="4">
    <source>
        <dbReference type="ARBA" id="ARBA00022729"/>
    </source>
</evidence>
<keyword evidence="6 11" id="KW-0720">Serine protease</keyword>
<dbReference type="Pfam" id="PF12032">
    <property type="entry name" value="CLIP"/>
    <property type="match status" value="1"/>
</dbReference>
<keyword evidence="7" id="KW-0865">Zymogen</keyword>
<feature type="domain" description="Peptidase S1" evidence="13">
    <location>
        <begin position="123"/>
        <end position="369"/>
    </location>
</feature>
<protein>
    <recommendedName>
        <fullName evidence="12">CLIP domain-containing serine protease</fullName>
        <ecNumber evidence="11">3.4.21.-</ecNumber>
    </recommendedName>
</protein>
<feature type="chain" id="PRO_5040536806" description="CLIP domain-containing serine protease" evidence="12">
    <location>
        <begin position="24"/>
        <end position="369"/>
    </location>
</feature>
<accession>A0A9P0G5X7</accession>
<evidence type="ECO:0000259" key="14">
    <source>
        <dbReference type="PROSITE" id="PS51888"/>
    </source>
</evidence>
<keyword evidence="3 11" id="KW-0645">Protease</keyword>
<evidence type="ECO:0000256" key="12">
    <source>
        <dbReference type="RuleBase" id="RU366078"/>
    </source>
</evidence>
<proteinExistence type="inferred from homology"/>
<dbReference type="EMBL" id="OV651826">
    <property type="protein sequence ID" value="CAH1103279.1"/>
    <property type="molecule type" value="Genomic_DNA"/>
</dbReference>
<dbReference type="PROSITE" id="PS00135">
    <property type="entry name" value="TRYPSIN_SER"/>
    <property type="match status" value="1"/>
</dbReference>
<dbReference type="SMART" id="SM00680">
    <property type="entry name" value="CLIP"/>
    <property type="match status" value="1"/>
</dbReference>
<dbReference type="PROSITE" id="PS50240">
    <property type="entry name" value="TRYPSIN_DOM"/>
    <property type="match status" value="1"/>
</dbReference>
<dbReference type="PANTHER" id="PTHR24252">
    <property type="entry name" value="ACROSIN-RELATED"/>
    <property type="match status" value="1"/>
</dbReference>
<evidence type="ECO:0000256" key="10">
    <source>
        <dbReference type="ARBA" id="ARBA00024195"/>
    </source>
</evidence>
<evidence type="ECO:0000256" key="7">
    <source>
        <dbReference type="ARBA" id="ARBA00023145"/>
    </source>
</evidence>
<dbReference type="FunFam" id="2.40.10.10:FF:000015">
    <property type="entry name" value="Atrial natriuretic peptide-converting enzyme"/>
    <property type="match status" value="1"/>
</dbReference>
<dbReference type="PROSITE" id="PS00134">
    <property type="entry name" value="TRYPSIN_HIS"/>
    <property type="match status" value="1"/>
</dbReference>
<dbReference type="InterPro" id="IPR018114">
    <property type="entry name" value="TRYPSIN_HIS"/>
</dbReference>
<dbReference type="CDD" id="cd00190">
    <property type="entry name" value="Tryp_SPc"/>
    <property type="match status" value="1"/>
</dbReference>
<keyword evidence="5 11" id="KW-0378">Hydrolase</keyword>
<evidence type="ECO:0000256" key="5">
    <source>
        <dbReference type="ARBA" id="ARBA00022801"/>
    </source>
</evidence>
<dbReference type="InterPro" id="IPR038565">
    <property type="entry name" value="CLIP_sf"/>
</dbReference>
<evidence type="ECO:0000256" key="2">
    <source>
        <dbReference type="ARBA" id="ARBA00022525"/>
    </source>
</evidence>
<dbReference type="EC" id="3.4.21.-" evidence="11"/>
<dbReference type="InterPro" id="IPR001254">
    <property type="entry name" value="Trypsin_dom"/>
</dbReference>
<dbReference type="Pfam" id="PF00089">
    <property type="entry name" value="Trypsin"/>
    <property type="match status" value="1"/>
</dbReference>
<evidence type="ECO:0000256" key="9">
    <source>
        <dbReference type="ARBA" id="ARBA00023180"/>
    </source>
</evidence>